<name>A0A3M4VXT4_PSECI</name>
<dbReference type="EMBL" id="RBRY01000091">
    <property type="protein sequence ID" value="RMR56641.1"/>
    <property type="molecule type" value="Genomic_DNA"/>
</dbReference>
<sequence>MQELHPMDAIILDLGDDIKGDSMLEGFTDKIEIMSYSHNVAMQVTNDVSNSERTSGKPHVGEFTLTKFVDSSTPNLNSYCCAGKPITTAKITIGRNASEGSGQIMPFIVYTLDNVVLSNVSVSGGAGGKPVETISLNFTKIKWELTAQKDDGTKEGVAGTSWDLAANKKAS</sequence>
<gene>
    <name evidence="1" type="ORF">ALP84_02835</name>
</gene>
<reference evidence="1 2" key="1">
    <citation type="submission" date="2018-08" db="EMBL/GenBank/DDBJ databases">
        <title>Recombination of ecologically and evolutionarily significant loci maintains genetic cohesion in the Pseudomonas syringae species complex.</title>
        <authorList>
            <person name="Dillon M."/>
            <person name="Thakur S."/>
            <person name="Almeida R.N.D."/>
            <person name="Weir B.S."/>
            <person name="Guttman D.S."/>
        </authorList>
    </citation>
    <scope>NUCLEOTIDE SEQUENCE [LARGE SCALE GENOMIC DNA]</scope>
    <source>
        <strain evidence="1 2">ICMP 6917</strain>
    </source>
</reference>
<dbReference type="Proteomes" id="UP000278332">
    <property type="component" value="Unassembled WGS sequence"/>
</dbReference>
<evidence type="ECO:0000313" key="2">
    <source>
        <dbReference type="Proteomes" id="UP000278332"/>
    </source>
</evidence>
<dbReference type="PANTHER" id="PTHR36152">
    <property type="entry name" value="CYTOPLASMIC PROTEIN-RELATED"/>
    <property type="match status" value="1"/>
</dbReference>
<dbReference type="SUPFAM" id="SSF141452">
    <property type="entry name" value="Hcp1-like"/>
    <property type="match status" value="1"/>
</dbReference>
<proteinExistence type="predicted"/>
<evidence type="ECO:0000313" key="1">
    <source>
        <dbReference type="EMBL" id="RMR56641.1"/>
    </source>
</evidence>
<comment type="caution">
    <text evidence="1">The sequence shown here is derived from an EMBL/GenBank/DDBJ whole genome shotgun (WGS) entry which is preliminary data.</text>
</comment>
<accession>A0A3M4VXT4</accession>
<dbReference type="PANTHER" id="PTHR36152:SF1">
    <property type="entry name" value="UBIQUITIN-LIKE DOMAIN-CONTAINING PROTEIN"/>
    <property type="match status" value="1"/>
</dbReference>
<dbReference type="Pfam" id="PF05638">
    <property type="entry name" value="T6SS_HCP"/>
    <property type="match status" value="1"/>
</dbReference>
<dbReference type="InterPro" id="IPR036624">
    <property type="entry name" value="Hcp1-lik_sf"/>
</dbReference>
<dbReference type="InterPro" id="IPR053165">
    <property type="entry name" value="HSI-I_assembly_Hcp1"/>
</dbReference>
<protein>
    <submittedName>
        <fullName evidence="1">Putative cytoplasmic protein</fullName>
    </submittedName>
</protein>
<dbReference type="InterPro" id="IPR008514">
    <property type="entry name" value="T6SS_Hcp"/>
</dbReference>
<dbReference type="Gene3D" id="2.30.110.20">
    <property type="entry name" value="Hcp1-like"/>
    <property type="match status" value="1"/>
</dbReference>
<dbReference type="AlphaFoldDB" id="A0A3M4VXT4"/>
<organism evidence="1 2">
    <name type="scientific">Pseudomonas cichorii</name>
    <dbReference type="NCBI Taxonomy" id="36746"/>
    <lineage>
        <taxon>Bacteria</taxon>
        <taxon>Pseudomonadati</taxon>
        <taxon>Pseudomonadota</taxon>
        <taxon>Gammaproteobacteria</taxon>
        <taxon>Pseudomonadales</taxon>
        <taxon>Pseudomonadaceae</taxon>
        <taxon>Pseudomonas</taxon>
    </lineage>
</organism>